<protein>
    <recommendedName>
        <fullName evidence="2">LiaF transmembrane domain-containing protein</fullName>
    </recommendedName>
</protein>
<dbReference type="RefSeq" id="WP_131554129.1">
    <property type="nucleotide sequence ID" value="NZ_SJSK01000004.1"/>
</dbReference>
<evidence type="ECO:0000313" key="3">
    <source>
        <dbReference type="EMBL" id="TCC89142.1"/>
    </source>
</evidence>
<keyword evidence="1" id="KW-1133">Transmembrane helix</keyword>
<feature type="transmembrane region" description="Helical" evidence="1">
    <location>
        <begin position="41"/>
        <end position="61"/>
    </location>
</feature>
<dbReference type="Proteomes" id="UP000292884">
    <property type="component" value="Unassembled WGS sequence"/>
</dbReference>
<sequence>MENNNINENKNTANNSGKVWAGLIIIGVGSLLLLNNCGLNLPSWIFHWSNILILIGLFIGFKHNFKNGNGVILIIIGAFFTLKEALDDTIDFDKIGWPALIIALGLFLIFKPKSDFKHKAKWKNKGDKWKTRFGEHDPYLANPAEDPNFNPNAEKKTSSNDYLDSVNVFGGSHQTIYSKNFKGGEVTAVFGGCDLNLTQADFEGEITIDITAVFGGCKIIIPPGWHVKSEIAAIFGGLDDKRSIQPLAEGPNKLLIIKGIAMFGGVDIRNY</sequence>
<feature type="transmembrane region" description="Helical" evidence="1">
    <location>
        <begin position="92"/>
        <end position="110"/>
    </location>
</feature>
<dbReference type="Pfam" id="PF22570">
    <property type="entry name" value="LiaF-TM"/>
    <property type="match status" value="1"/>
</dbReference>
<evidence type="ECO:0000313" key="4">
    <source>
        <dbReference type="Proteomes" id="UP000292884"/>
    </source>
</evidence>
<dbReference type="EMBL" id="SJSK01000004">
    <property type="protein sequence ID" value="TCC89142.1"/>
    <property type="molecule type" value="Genomic_DNA"/>
</dbReference>
<dbReference type="PANTHER" id="PTHR40763">
    <property type="entry name" value="MEMBRANE PROTEIN-RELATED"/>
    <property type="match status" value="1"/>
</dbReference>
<name>A0A4R0MSF7_9SPHI</name>
<dbReference type="InterPro" id="IPR054331">
    <property type="entry name" value="LiaF_TM"/>
</dbReference>
<dbReference type="PANTHER" id="PTHR40763:SF5">
    <property type="entry name" value="MEMBRANE PROTEIN"/>
    <property type="match status" value="1"/>
</dbReference>
<feature type="transmembrane region" description="Helical" evidence="1">
    <location>
        <begin position="68"/>
        <end position="86"/>
    </location>
</feature>
<feature type="domain" description="LiaF transmembrane" evidence="2">
    <location>
        <begin position="20"/>
        <end position="114"/>
    </location>
</feature>
<organism evidence="3 4">
    <name type="scientific">Pedobacter frigiditerrae</name>
    <dbReference type="NCBI Taxonomy" id="2530452"/>
    <lineage>
        <taxon>Bacteria</taxon>
        <taxon>Pseudomonadati</taxon>
        <taxon>Bacteroidota</taxon>
        <taxon>Sphingobacteriia</taxon>
        <taxon>Sphingobacteriales</taxon>
        <taxon>Sphingobacteriaceae</taxon>
        <taxon>Pedobacter</taxon>
    </lineage>
</organism>
<evidence type="ECO:0000256" key="1">
    <source>
        <dbReference type="SAM" id="Phobius"/>
    </source>
</evidence>
<gene>
    <name evidence="3" type="ORF">EZ428_15690</name>
</gene>
<dbReference type="OrthoDB" id="129627at2"/>
<comment type="caution">
    <text evidence="3">The sequence shown here is derived from an EMBL/GenBank/DDBJ whole genome shotgun (WGS) entry which is preliminary data.</text>
</comment>
<reference evidence="3 4" key="1">
    <citation type="submission" date="2019-02" db="EMBL/GenBank/DDBJ databases">
        <title>Pedobacter sp. RP-1-13 sp. nov., isolated from Arctic soil.</title>
        <authorList>
            <person name="Dahal R.H."/>
        </authorList>
    </citation>
    <scope>NUCLEOTIDE SEQUENCE [LARGE SCALE GENOMIC DNA]</scope>
    <source>
        <strain evidence="3 4">RP-1-13</strain>
    </source>
</reference>
<evidence type="ECO:0000259" key="2">
    <source>
        <dbReference type="Pfam" id="PF22570"/>
    </source>
</evidence>
<keyword evidence="4" id="KW-1185">Reference proteome</keyword>
<proteinExistence type="predicted"/>
<dbReference type="AlphaFoldDB" id="A0A4R0MSF7"/>
<keyword evidence="1" id="KW-0472">Membrane</keyword>
<feature type="transmembrane region" description="Helical" evidence="1">
    <location>
        <begin position="19"/>
        <end position="35"/>
    </location>
</feature>
<accession>A0A4R0MSF7</accession>
<keyword evidence="1" id="KW-0812">Transmembrane</keyword>